<dbReference type="EMBL" id="JALPRF010000004">
    <property type="protein sequence ID" value="MCK8494835.1"/>
    <property type="molecule type" value="Genomic_DNA"/>
</dbReference>
<proteinExistence type="inferred from homology"/>
<dbReference type="Proteomes" id="UP001202180">
    <property type="component" value="Unassembled WGS sequence"/>
</dbReference>
<evidence type="ECO:0000256" key="6">
    <source>
        <dbReference type="ARBA" id="ARBA00022679"/>
    </source>
</evidence>
<comment type="similarity">
    <text evidence="2 10">Belongs to the disproportionating enzyme family.</text>
</comment>
<dbReference type="NCBIfam" id="NF011080">
    <property type="entry name" value="PRK14508.1-3"/>
    <property type="match status" value="1"/>
</dbReference>
<keyword evidence="7 10" id="KW-0119">Carbohydrate metabolism</keyword>
<keyword evidence="6 10" id="KW-0808">Transferase</keyword>
<comment type="caution">
    <text evidence="12">The sequence shown here is derived from an EMBL/GenBank/DDBJ whole genome shotgun (WGS) entry which is preliminary data.</text>
</comment>
<dbReference type="Gene3D" id="3.30.1590.10">
    <property type="entry name" value="Maltooligosyl trehalose synthase, domain 2"/>
    <property type="match status" value="1"/>
</dbReference>
<dbReference type="PANTHER" id="PTHR32438:SF5">
    <property type="entry name" value="4-ALPHA-GLUCANOTRANSFERASE DPE1, CHLOROPLASTIC_AMYLOPLASTIC"/>
    <property type="match status" value="1"/>
</dbReference>
<evidence type="ECO:0000256" key="10">
    <source>
        <dbReference type="RuleBase" id="RU361207"/>
    </source>
</evidence>
<name>A0ABT0HRM8_9BACT</name>
<dbReference type="InterPro" id="IPR012767">
    <property type="entry name" value="Trehalose_TreY"/>
</dbReference>
<evidence type="ECO:0000259" key="11">
    <source>
        <dbReference type="SMART" id="SM00642"/>
    </source>
</evidence>
<keyword evidence="5 10" id="KW-0328">Glycosyltransferase</keyword>
<dbReference type="InterPro" id="IPR006047">
    <property type="entry name" value="GH13_cat_dom"/>
</dbReference>
<evidence type="ECO:0000256" key="2">
    <source>
        <dbReference type="ARBA" id="ARBA00005684"/>
    </source>
</evidence>
<evidence type="ECO:0000256" key="3">
    <source>
        <dbReference type="ARBA" id="ARBA00012560"/>
    </source>
</evidence>
<protein>
    <recommendedName>
        <fullName evidence="4 10">4-alpha-glucanotransferase</fullName>
        <ecNumber evidence="3 10">2.4.1.25</ecNumber>
    </recommendedName>
    <alternativeName>
        <fullName evidence="8 10">Amylomaltase</fullName>
    </alternativeName>
    <alternativeName>
        <fullName evidence="9 10">Disproportionating enzyme</fullName>
    </alternativeName>
</protein>
<evidence type="ECO:0000256" key="1">
    <source>
        <dbReference type="ARBA" id="ARBA00000439"/>
    </source>
</evidence>
<dbReference type="EC" id="2.4.1.25" evidence="3 10"/>
<organism evidence="12 13">
    <name type="scientific">Spirosoma liriopis</name>
    <dbReference type="NCBI Taxonomy" id="2937440"/>
    <lineage>
        <taxon>Bacteria</taxon>
        <taxon>Pseudomonadati</taxon>
        <taxon>Bacteroidota</taxon>
        <taxon>Cytophagia</taxon>
        <taxon>Cytophagales</taxon>
        <taxon>Cytophagaceae</taxon>
        <taxon>Spirosoma</taxon>
    </lineage>
</organism>
<dbReference type="Pfam" id="PF02446">
    <property type="entry name" value="Glyco_hydro_77"/>
    <property type="match status" value="1"/>
</dbReference>
<feature type="domain" description="Glycosyl hydrolase family 13 catalytic" evidence="11">
    <location>
        <begin position="4"/>
        <end position="478"/>
    </location>
</feature>
<reference evidence="12 13" key="1">
    <citation type="submission" date="2022-04" db="EMBL/GenBank/DDBJ databases">
        <title>Spirosoma sp. strain RP8 genome sequencing and assembly.</title>
        <authorList>
            <person name="Jung Y."/>
        </authorList>
    </citation>
    <scope>NUCLEOTIDE SEQUENCE [LARGE SCALE GENOMIC DNA]</scope>
    <source>
        <strain evidence="12 13">RP8</strain>
    </source>
</reference>
<evidence type="ECO:0000313" key="13">
    <source>
        <dbReference type="Proteomes" id="UP001202180"/>
    </source>
</evidence>
<dbReference type="SMART" id="SM00642">
    <property type="entry name" value="Aamy"/>
    <property type="match status" value="1"/>
</dbReference>
<dbReference type="InterPro" id="IPR017853">
    <property type="entry name" value="GH"/>
</dbReference>
<comment type="catalytic activity">
    <reaction evidence="1 10">
        <text>Transfers a segment of a (1-&gt;4)-alpha-D-glucan to a new position in an acceptor, which may be glucose or a (1-&gt;4)-alpha-D-glucan.</text>
        <dbReference type="EC" id="2.4.1.25"/>
    </reaction>
</comment>
<dbReference type="NCBIfam" id="TIGR00217">
    <property type="entry name" value="malQ"/>
    <property type="match status" value="1"/>
</dbReference>
<dbReference type="NCBIfam" id="TIGR02401">
    <property type="entry name" value="trehalose_TreY"/>
    <property type="match status" value="1"/>
</dbReference>
<evidence type="ECO:0000256" key="7">
    <source>
        <dbReference type="ARBA" id="ARBA00023277"/>
    </source>
</evidence>
<dbReference type="Pfam" id="PF00128">
    <property type="entry name" value="Alpha-amylase"/>
    <property type="match status" value="1"/>
</dbReference>
<evidence type="ECO:0000256" key="4">
    <source>
        <dbReference type="ARBA" id="ARBA00020295"/>
    </source>
</evidence>
<dbReference type="SUPFAM" id="SSF51445">
    <property type="entry name" value="(Trans)glycosidases"/>
    <property type="match status" value="2"/>
</dbReference>
<dbReference type="Gene3D" id="3.20.20.80">
    <property type="entry name" value="Glycosidases"/>
    <property type="match status" value="4"/>
</dbReference>
<evidence type="ECO:0000256" key="9">
    <source>
        <dbReference type="ARBA" id="ARBA00031501"/>
    </source>
</evidence>
<sequence length="1420" mass="163778">MKNLISTYRLQFHKDFTFRDFERIIPYLDKLGVKTIYASPIFEAVPGSQHGYDSVNPQRINPEIGTEEQLQSIHQQLAERGINWLQDIVPNHMAFDPANRWLMDVLEKGQLSLYGNFFDIDWANPVHDGKLMVPFLGASLEDALQNNELTVDYQDNRLVLAYYDTAYPIHLRSYAAILRAAGNKSDQVPDELLTQLDELQKITDVKRYALRCTAFQIDLDKWQSDIKARNYLKACLKAVNTNPALLKQVVDEQVYQLCFYGETDYQINFRRFFTVNSLICLNIQDQTVFEHVHNHTKHLLERGVFQGLRIDHIDGLYDPTQYLERLRELAGDDAYIVVEKILETGEDLPANWPIQGATGYEFLSLVNNLFTKTGSQRKFTQFYTKLLGEKQVVHQELHDKKAYILNEHMQGERENLCRLFLDLKLIDEDRLANLPENRLKEAIGEFLIQCPVYRYYGNQLPLDETESGAIQGILDQVRKKATLSPAADLLEEALLVKPKEGDDEYNQRALRFYQRSMQFTGPLMAKGVEDTLMYTYNRFIGHDEVGDSPEFFGLKTDDFHQKMLDRQARWPLSLNATSTHDTKRGEDVRSRLNVLTDLADEWFDEVQTWQQLNNDLKQDDSPDVNDEYFIYQTLIGSYPMPSIDAPAKAGKSASAPSQDEESFPERLSEYLQKALREAKRKSTYTEPNEAYEEATKTFALNLLDKKKPFWKRFESFHRQIADLGIINSLAQLVLKCTCPGLPDVYQGCEGWDLSLVDPDNRRPVDFDQRQRWLDELTTGDSDNRWPELWESRYDARIKLLLVHLLLSERKKQADLFANGHYIPLQVEGRYKQHVLAFARRYGQSWCVVAVPLGLAQLCREQQTDAVSLDWANTRIVLPDEAPTEWQHQLVKRTGKIEKGIAVSDVFDFIPLAVIKLNQPSCTRSAGILLPITSLPSPYGVGDFGPEASSFADFLSRSRQRYWQVLPLNPIDPGQGYSPYSTNSSMAGNPLLISPDLLVKEGLLTQEELKTAVLPSTSRTDFADVQRVKEQLFDKAYQTFKHRQTSAQTKQFSQFCQNESAWLDDFALYFVLKQQHNNQPWYTWQEEYKLRRKKALDAFTKQNEDSLMKVKWLQFVFASQWNHLKSYCNSLGIELFGDLPFYVSYDSVDVWAHPDLFSIDGEGNMTRVAGVPPDYFNANGQLWGMPTFQWDVLKKQGYRWWIDRLCKNMERYDLLRLDHFRAFADYWEVPADEKTAINGTWQPGPGAELFTVLRDELGELPFVAEDLGKIDQAVYDLRDAFGLPGMAVLQFAYGEDMPKSVNNLHNHIPNVIAYTGTHDNNTSRGWFRQDNKKTQQKQLERYVGLSVTADNVHQILSRMAYASVAQTAILPIQDVLGLDESARINNPASADNNWTWRLVPGQITAQTEEQLREWTEIYNRF</sequence>
<dbReference type="Gene3D" id="3.30.750.90">
    <property type="match status" value="1"/>
</dbReference>
<evidence type="ECO:0000313" key="12">
    <source>
        <dbReference type="EMBL" id="MCK8494835.1"/>
    </source>
</evidence>
<dbReference type="CDD" id="cd11336">
    <property type="entry name" value="AmyAc_MTSase"/>
    <property type="match status" value="1"/>
</dbReference>
<keyword evidence="13" id="KW-1185">Reference proteome</keyword>
<gene>
    <name evidence="12" type="primary">treY</name>
    <name evidence="12" type="ORF">M0L20_23400</name>
</gene>
<evidence type="ECO:0000256" key="5">
    <source>
        <dbReference type="ARBA" id="ARBA00022676"/>
    </source>
</evidence>
<dbReference type="InterPro" id="IPR003385">
    <property type="entry name" value="Glyco_hydro_77"/>
</dbReference>
<dbReference type="PANTHER" id="PTHR32438">
    <property type="entry name" value="4-ALPHA-GLUCANOTRANSFERASE DPE1, CHLOROPLASTIC/AMYLOPLASTIC"/>
    <property type="match status" value="1"/>
</dbReference>
<evidence type="ECO:0000256" key="8">
    <source>
        <dbReference type="ARBA" id="ARBA00031423"/>
    </source>
</evidence>
<dbReference type="RefSeq" id="WP_248479435.1">
    <property type="nucleotide sequence ID" value="NZ_JALPRF010000004.1"/>
</dbReference>
<accession>A0ABT0HRM8</accession>